<keyword evidence="5 7" id="KW-1133">Transmembrane helix</keyword>
<dbReference type="GO" id="GO:0016780">
    <property type="term" value="F:phosphotransferase activity, for other substituted phosphate groups"/>
    <property type="evidence" value="ECO:0007669"/>
    <property type="project" value="TreeGrafter"/>
</dbReference>
<proteinExistence type="inferred from homology"/>
<evidence type="ECO:0000256" key="2">
    <source>
        <dbReference type="ARBA" id="ARBA00006464"/>
    </source>
</evidence>
<dbReference type="NCBIfam" id="TIGR03023">
    <property type="entry name" value="WcaJ_sugtrans"/>
    <property type="match status" value="1"/>
</dbReference>
<reference evidence="9 10" key="1">
    <citation type="submission" date="2016-03" db="EMBL/GenBank/DDBJ databases">
        <title>Chemosynthetic sulphur-oxidizing symbionts of marine invertebrate animals are capable of nitrogen fixation.</title>
        <authorList>
            <person name="Petersen J.M."/>
            <person name="Kemper A."/>
            <person name="Gruber-Vodicka H."/>
            <person name="Cardini U."/>
            <person name="Geest Mvander."/>
            <person name="Kleiner M."/>
            <person name="Bulgheresi S."/>
            <person name="Fussmann M."/>
            <person name="Herbold C."/>
            <person name="Seah B.K.B."/>
            <person name="Antony C.Paul."/>
            <person name="Liu D."/>
            <person name="Belitz A."/>
            <person name="Weber M."/>
        </authorList>
    </citation>
    <scope>NUCLEOTIDE SEQUENCE [LARGE SCALE GENOMIC DNA]</scope>
    <source>
        <strain evidence="9">G_D</strain>
    </source>
</reference>
<keyword evidence="6 7" id="KW-0472">Membrane</keyword>
<dbReference type="InterPro" id="IPR017475">
    <property type="entry name" value="EPS_sugar_tfrase"/>
</dbReference>
<accession>A0A1E2UR12</accession>
<evidence type="ECO:0000256" key="1">
    <source>
        <dbReference type="ARBA" id="ARBA00004141"/>
    </source>
</evidence>
<dbReference type="PANTHER" id="PTHR30576:SF0">
    <property type="entry name" value="UNDECAPRENYL-PHOSPHATE N-ACETYLGALACTOSAMINYL 1-PHOSPHATE TRANSFERASE-RELATED"/>
    <property type="match status" value="1"/>
</dbReference>
<evidence type="ECO:0000256" key="6">
    <source>
        <dbReference type="ARBA" id="ARBA00023136"/>
    </source>
</evidence>
<dbReference type="EMBL" id="LVJZ01000003">
    <property type="protein sequence ID" value="ODB97208.1"/>
    <property type="molecule type" value="Genomic_DNA"/>
</dbReference>
<comment type="subcellular location">
    <subcellularLocation>
        <location evidence="1">Membrane</location>
        <topology evidence="1">Multi-pass membrane protein</topology>
    </subcellularLocation>
</comment>
<dbReference type="OrthoDB" id="9808602at2"/>
<dbReference type="GO" id="GO:0016020">
    <property type="term" value="C:membrane"/>
    <property type="evidence" value="ECO:0007669"/>
    <property type="project" value="UniProtKB-SubCell"/>
</dbReference>
<comment type="caution">
    <text evidence="9">The sequence shown here is derived from an EMBL/GenBank/DDBJ whole genome shotgun (WGS) entry which is preliminary data.</text>
</comment>
<evidence type="ECO:0000256" key="3">
    <source>
        <dbReference type="ARBA" id="ARBA00022679"/>
    </source>
</evidence>
<dbReference type="NCBIfam" id="TIGR03025">
    <property type="entry name" value="EPS_sugtrans"/>
    <property type="match status" value="1"/>
</dbReference>
<dbReference type="Pfam" id="PF02397">
    <property type="entry name" value="Bac_transf"/>
    <property type="match status" value="1"/>
</dbReference>
<feature type="transmembrane region" description="Helical" evidence="7">
    <location>
        <begin position="108"/>
        <end position="131"/>
    </location>
</feature>
<gene>
    <name evidence="9" type="ORF">A3196_10825</name>
</gene>
<feature type="transmembrane region" description="Helical" evidence="7">
    <location>
        <begin position="85"/>
        <end position="102"/>
    </location>
</feature>
<keyword evidence="3 9" id="KW-0808">Transferase</keyword>
<dbReference type="AlphaFoldDB" id="A0A1E2UR12"/>
<dbReference type="Pfam" id="PF13727">
    <property type="entry name" value="CoA_binding_3"/>
    <property type="match status" value="1"/>
</dbReference>
<dbReference type="RefSeq" id="WP_069019823.1">
    <property type="nucleotide sequence ID" value="NZ_LVJY01000005.1"/>
</dbReference>
<evidence type="ECO:0000259" key="8">
    <source>
        <dbReference type="Pfam" id="PF02397"/>
    </source>
</evidence>
<name>A0A1E2UR12_9GAMM</name>
<evidence type="ECO:0000313" key="9">
    <source>
        <dbReference type="EMBL" id="ODB97208.1"/>
    </source>
</evidence>
<evidence type="ECO:0000313" key="10">
    <source>
        <dbReference type="Proteomes" id="UP000094849"/>
    </source>
</evidence>
<dbReference type="InterPro" id="IPR017473">
    <property type="entry name" value="Undecaprenyl-P_gluc_Ptfrase"/>
</dbReference>
<dbReference type="PANTHER" id="PTHR30576">
    <property type="entry name" value="COLANIC BIOSYNTHESIS UDP-GLUCOSE LIPID CARRIER TRANSFERASE"/>
    <property type="match status" value="1"/>
</dbReference>
<feature type="transmembrane region" description="Helical" evidence="7">
    <location>
        <begin position="287"/>
        <end position="307"/>
    </location>
</feature>
<feature type="transmembrane region" description="Helical" evidence="7">
    <location>
        <begin position="48"/>
        <end position="65"/>
    </location>
</feature>
<comment type="similarity">
    <text evidence="2">Belongs to the bacterial sugar transferase family.</text>
</comment>
<evidence type="ECO:0000256" key="5">
    <source>
        <dbReference type="ARBA" id="ARBA00022989"/>
    </source>
</evidence>
<dbReference type="Proteomes" id="UP000094849">
    <property type="component" value="Unassembled WGS sequence"/>
</dbReference>
<evidence type="ECO:0000256" key="4">
    <source>
        <dbReference type="ARBA" id="ARBA00022692"/>
    </source>
</evidence>
<keyword evidence="4 7" id="KW-0812">Transmembrane</keyword>
<evidence type="ECO:0000256" key="7">
    <source>
        <dbReference type="SAM" id="Phobius"/>
    </source>
</evidence>
<keyword evidence="10" id="KW-1185">Reference proteome</keyword>
<organism evidence="9 10">
    <name type="scientific">Candidatus Thiodiazotropha endoloripes</name>
    <dbReference type="NCBI Taxonomy" id="1818881"/>
    <lineage>
        <taxon>Bacteria</taxon>
        <taxon>Pseudomonadati</taxon>
        <taxon>Pseudomonadota</taxon>
        <taxon>Gammaproteobacteria</taxon>
        <taxon>Chromatiales</taxon>
        <taxon>Sedimenticolaceae</taxon>
        <taxon>Candidatus Thiodiazotropha</taxon>
    </lineage>
</organism>
<dbReference type="Gene3D" id="3.40.50.720">
    <property type="entry name" value="NAD(P)-binding Rossmann-like Domain"/>
    <property type="match status" value="1"/>
</dbReference>
<protein>
    <submittedName>
        <fullName evidence="9">Undecaprenyl-phosphate glucose phosphotransferase</fullName>
    </submittedName>
</protein>
<feature type="domain" description="Bacterial sugar transferase" evidence="8">
    <location>
        <begin position="281"/>
        <end position="463"/>
    </location>
</feature>
<feature type="transmembrane region" description="Helical" evidence="7">
    <location>
        <begin position="21"/>
        <end position="42"/>
    </location>
</feature>
<dbReference type="STRING" id="1818881.A3196_10825"/>
<sequence>MLDVKQTERSLLQRRNTLTTSLQALFDGLAVIILLLALLFFFNGELTNHYIIMALALLGSMSVIYDRMNIYRHHGTMTKKAFKLLKAWSSAFAFLLLLAFATKHSDTYSRTVIGLLFIFGYFTQVFLHFGFRLLQRHMVSQEANTKALIIGNGALARHLHHRINHNPWMPEEIIGAVLTSDCRENQNESNGVELPVLGKLEDIKTLIKHHEIHTIYIAVSLDSSPMIQQIYFDLLNENVNIHWAPNIFALNLINHSVKELAGIPILTLSETPLIGTHLLLKTIEDRVLSLLMLILVSPIMLVTALLIKLESPGPVFFRQERTGWDGKNFRIWKFRSMKLHTEENGVVKQATREDPRITKIGSFIRRTSIDELPQLFNVLAGQMSLVGPRPHALQHNIEYSKQIEAYLARHRIKPGITGLAQIRGFRGETRELEQMEKRVKYDLEYINNWSLWLDLSILARTPFSLRSGNVY</sequence>
<dbReference type="InterPro" id="IPR003362">
    <property type="entry name" value="Bact_transf"/>
</dbReference>